<dbReference type="KEGG" id="ksk:KSE_33450"/>
<organism evidence="2 3">
    <name type="scientific">Kitasatospora setae (strain ATCC 33774 / DSM 43861 / JCM 3304 / KCC A-0304 / NBRC 14216 / KM-6054)</name>
    <name type="common">Streptomyces setae</name>
    <dbReference type="NCBI Taxonomy" id="452652"/>
    <lineage>
        <taxon>Bacteria</taxon>
        <taxon>Bacillati</taxon>
        <taxon>Actinomycetota</taxon>
        <taxon>Actinomycetes</taxon>
        <taxon>Kitasatosporales</taxon>
        <taxon>Streptomycetaceae</taxon>
        <taxon>Kitasatospora</taxon>
    </lineage>
</organism>
<proteinExistence type="predicted"/>
<dbReference type="InterPro" id="IPR051797">
    <property type="entry name" value="TrmB-like"/>
</dbReference>
<gene>
    <name evidence="2" type="ordered locus">KSE_33450</name>
</gene>
<dbReference type="SMART" id="SM00421">
    <property type="entry name" value="HTH_LUXR"/>
    <property type="match status" value="1"/>
</dbReference>
<dbReference type="InterPro" id="IPR036388">
    <property type="entry name" value="WH-like_DNA-bd_sf"/>
</dbReference>
<evidence type="ECO:0000259" key="1">
    <source>
        <dbReference type="SMART" id="SM00421"/>
    </source>
</evidence>
<dbReference type="HOGENOM" id="CLU_056943_0_1_11"/>
<evidence type="ECO:0000313" key="3">
    <source>
        <dbReference type="Proteomes" id="UP000007076"/>
    </source>
</evidence>
<protein>
    <submittedName>
        <fullName evidence="2">Putative LuxR family transcriptional regulator</fullName>
    </submittedName>
</protein>
<dbReference type="EMBL" id="AP010968">
    <property type="protein sequence ID" value="BAJ29154.1"/>
    <property type="molecule type" value="Genomic_DNA"/>
</dbReference>
<keyword evidence="3" id="KW-1185">Reference proteome</keyword>
<dbReference type="PANTHER" id="PTHR34293:SF1">
    <property type="entry name" value="HTH-TYPE TRANSCRIPTIONAL REGULATOR TRMBL2"/>
    <property type="match status" value="1"/>
</dbReference>
<reference evidence="2 3" key="1">
    <citation type="journal article" date="2010" name="DNA Res.">
        <title>Genome sequence of Kitasatospora setae NBRC 14216T: an evolutionary snapshot of the family Streptomycetaceae.</title>
        <authorList>
            <person name="Ichikawa N."/>
            <person name="Oguchi A."/>
            <person name="Ikeda H."/>
            <person name="Ishikawa J."/>
            <person name="Kitani S."/>
            <person name="Watanabe Y."/>
            <person name="Nakamura S."/>
            <person name="Katano Y."/>
            <person name="Kishi E."/>
            <person name="Sasagawa M."/>
            <person name="Ankai A."/>
            <person name="Fukui S."/>
            <person name="Hashimoto Y."/>
            <person name="Kamata S."/>
            <person name="Otoguro M."/>
            <person name="Tanikawa S."/>
            <person name="Nihira T."/>
            <person name="Horinouchi S."/>
            <person name="Ohnishi Y."/>
            <person name="Hayakawa M."/>
            <person name="Kuzuyama T."/>
            <person name="Arisawa A."/>
            <person name="Nomoto F."/>
            <person name="Miura H."/>
            <person name="Takahashi Y."/>
            <person name="Fujita N."/>
        </authorList>
    </citation>
    <scope>NUCLEOTIDE SEQUENCE [LARGE SCALE GENOMIC DNA]</scope>
    <source>
        <strain evidence="3">ATCC 33774 / DSM 43861 / JCM 3304 / KCC A-0304 / NBRC 14216 / KM-6054</strain>
    </source>
</reference>
<dbReference type="Gene3D" id="1.10.10.10">
    <property type="entry name" value="Winged helix-like DNA-binding domain superfamily/Winged helix DNA-binding domain"/>
    <property type="match status" value="1"/>
</dbReference>
<dbReference type="eggNOG" id="COG1378">
    <property type="taxonomic scope" value="Bacteria"/>
</dbReference>
<dbReference type="PANTHER" id="PTHR34293">
    <property type="entry name" value="HTH-TYPE TRANSCRIPTIONAL REGULATOR TRMBL2"/>
    <property type="match status" value="1"/>
</dbReference>
<dbReference type="InterPro" id="IPR000792">
    <property type="entry name" value="Tscrpt_reg_LuxR_C"/>
</dbReference>
<accession>E4ND73</accession>
<dbReference type="eggNOG" id="COG2197">
    <property type="taxonomic scope" value="Bacteria"/>
</dbReference>
<dbReference type="AlphaFoldDB" id="E4ND73"/>
<dbReference type="GO" id="GO:0003677">
    <property type="term" value="F:DNA binding"/>
    <property type="evidence" value="ECO:0007669"/>
    <property type="project" value="InterPro"/>
</dbReference>
<evidence type="ECO:0000313" key="2">
    <source>
        <dbReference type="EMBL" id="BAJ29154.1"/>
    </source>
</evidence>
<name>E4ND73_KITSK</name>
<dbReference type="Proteomes" id="UP000007076">
    <property type="component" value="Chromosome"/>
</dbReference>
<dbReference type="InterPro" id="IPR016032">
    <property type="entry name" value="Sig_transdc_resp-reg_C-effctor"/>
</dbReference>
<dbReference type="GO" id="GO:0006355">
    <property type="term" value="P:regulation of DNA-templated transcription"/>
    <property type="evidence" value="ECO:0007669"/>
    <property type="project" value="InterPro"/>
</dbReference>
<sequence length="312" mass="33355">MAQGHGADGADMARRVGLPLAETLDSLARLSAFGLVRGSLTQPPGVVAVHPGVAAELALRDAIEGARERLTGLEELRESMLSCLPHYGESDPSEILLEASEVSAFLAGEIKRAEHEVLTVQPGGVRNPSTLDSVLSQELEMLGRGISRRILYQHTARGSLAMQSFVSSLCAAGGEVRTVDVLPDRMVVIDRRVCVIPRRLTNSGPPAGVAIMSPSTIGFVVDLFQRLWDSATPFTATEAVREEVLDEVKRAVLHALALGLTDETASRRLGMSTRTFRRHLSTAISDLGATSRFQAAVMAVERGVIELSPSDA</sequence>
<feature type="domain" description="HTH luxR-type" evidence="1">
    <location>
        <begin position="242"/>
        <end position="299"/>
    </location>
</feature>
<dbReference type="PATRIC" id="fig|452652.3.peg.3351"/>
<dbReference type="STRING" id="452652.KSE_33450"/>
<dbReference type="SUPFAM" id="SSF46894">
    <property type="entry name" value="C-terminal effector domain of the bipartite response regulators"/>
    <property type="match status" value="1"/>
</dbReference>